<keyword evidence="2" id="KW-1185">Reference proteome</keyword>
<dbReference type="HOGENOM" id="CLU_3331462_0_0_10"/>
<dbReference type="STRING" id="999422.HMPREF9944_01896"/>
<comment type="caution">
    <text evidence="1">The sequence shown here is derived from an EMBL/GenBank/DDBJ whole genome shotgun (WGS) entry which is preliminary data.</text>
</comment>
<evidence type="ECO:0000313" key="1">
    <source>
        <dbReference type="EMBL" id="EHO68642.1"/>
    </source>
</evidence>
<reference evidence="1 2" key="1">
    <citation type="submission" date="2011-12" db="EMBL/GenBank/DDBJ databases">
        <title>The Genome Sequence of Prevotella maculosa OT 289.</title>
        <authorList>
            <consortium name="The Broad Institute Genome Sequencing Platform"/>
            <person name="Earl A."/>
            <person name="Ward D."/>
            <person name="Feldgarden M."/>
            <person name="Gevers D."/>
            <person name="Izard J."/>
            <person name="Blanton J.M."/>
            <person name="Mathney J."/>
            <person name="Tanner A.C."/>
            <person name="Dewhirst F.E."/>
            <person name="Young S.K."/>
            <person name="Zeng Q."/>
            <person name="Gargeya S."/>
            <person name="Fitzgerald M."/>
            <person name="Haas B."/>
            <person name="Abouelleil A."/>
            <person name="Alvarado L."/>
            <person name="Arachchi H.M."/>
            <person name="Berlin A."/>
            <person name="Chapman S.B."/>
            <person name="Gearin G."/>
            <person name="Goldberg J."/>
            <person name="Griggs A."/>
            <person name="Gujja S."/>
            <person name="Hansen M."/>
            <person name="Heiman D."/>
            <person name="Howarth C."/>
            <person name="Larimer J."/>
            <person name="Lui A."/>
            <person name="MacDonald P.J.P."/>
            <person name="McCowen C."/>
            <person name="Montmayeur A."/>
            <person name="Murphy C."/>
            <person name="Neiman D."/>
            <person name="Pearson M."/>
            <person name="Priest M."/>
            <person name="Roberts A."/>
            <person name="Saif S."/>
            <person name="Shea T."/>
            <person name="Sisk P."/>
            <person name="Stolte C."/>
            <person name="Sykes S."/>
            <person name="Wortman J."/>
            <person name="Nusbaum C."/>
            <person name="Birren B."/>
        </authorList>
    </citation>
    <scope>NUCLEOTIDE SEQUENCE [LARGE SCALE GENOMIC DNA]</scope>
    <source>
        <strain evidence="1 2">OT 289</strain>
    </source>
</reference>
<sequence length="38" mass="4443">MWISFANKLKKIYLCSRNDKKGKPKSIFALMKINSIIN</sequence>
<dbReference type="EMBL" id="AGEK01000032">
    <property type="protein sequence ID" value="EHO68642.1"/>
    <property type="molecule type" value="Genomic_DNA"/>
</dbReference>
<name>H1HP02_9BACT</name>
<proteinExistence type="predicted"/>
<dbReference type="PATRIC" id="fig|999422.3.peg.1993"/>
<dbReference type="Proteomes" id="UP000003167">
    <property type="component" value="Unassembled WGS sequence"/>
</dbReference>
<evidence type="ECO:0000313" key="2">
    <source>
        <dbReference type="Proteomes" id="UP000003167"/>
    </source>
</evidence>
<organism evidence="1 2">
    <name type="scientific">Segatella maculosa OT 289</name>
    <dbReference type="NCBI Taxonomy" id="999422"/>
    <lineage>
        <taxon>Bacteria</taxon>
        <taxon>Pseudomonadati</taxon>
        <taxon>Bacteroidota</taxon>
        <taxon>Bacteroidia</taxon>
        <taxon>Bacteroidales</taxon>
        <taxon>Prevotellaceae</taxon>
        <taxon>Segatella</taxon>
    </lineage>
</organism>
<dbReference type="AlphaFoldDB" id="H1HP02"/>
<protein>
    <submittedName>
        <fullName evidence="1">Uncharacterized protein</fullName>
    </submittedName>
</protein>
<accession>H1HP02</accession>
<gene>
    <name evidence="1" type="ORF">HMPREF9944_01896</name>
</gene>